<dbReference type="SUPFAM" id="SSF51735">
    <property type="entry name" value="NAD(P)-binding Rossmann-fold domains"/>
    <property type="match status" value="1"/>
</dbReference>
<reference evidence="2" key="1">
    <citation type="journal article" date="2024" name="IScience">
        <title>Strigolactones Initiate the Formation of Haustorium-like Structures in Castilleja.</title>
        <authorList>
            <person name="Buerger M."/>
            <person name="Peterson D."/>
            <person name="Chory J."/>
        </authorList>
    </citation>
    <scope>NUCLEOTIDE SEQUENCE [LARGE SCALE GENOMIC DNA]</scope>
</reference>
<evidence type="ECO:0000313" key="1">
    <source>
        <dbReference type="EMBL" id="KAL3627808.1"/>
    </source>
</evidence>
<dbReference type="AlphaFoldDB" id="A0ABD3CD71"/>
<name>A0ABD3CD71_9LAMI</name>
<dbReference type="PANTHER" id="PTHR45267:SF2">
    <property type="entry name" value="NADPH-DEPENDENT PTERIN ALDEHYDE REDUCTASE"/>
    <property type="match status" value="1"/>
</dbReference>
<dbReference type="EMBL" id="JAVIJP010000038">
    <property type="protein sequence ID" value="KAL3627808.1"/>
    <property type="molecule type" value="Genomic_DNA"/>
</dbReference>
<evidence type="ECO:0000313" key="2">
    <source>
        <dbReference type="Proteomes" id="UP001632038"/>
    </source>
</evidence>
<organism evidence="1 2">
    <name type="scientific">Castilleja foliolosa</name>
    <dbReference type="NCBI Taxonomy" id="1961234"/>
    <lineage>
        <taxon>Eukaryota</taxon>
        <taxon>Viridiplantae</taxon>
        <taxon>Streptophyta</taxon>
        <taxon>Embryophyta</taxon>
        <taxon>Tracheophyta</taxon>
        <taxon>Spermatophyta</taxon>
        <taxon>Magnoliopsida</taxon>
        <taxon>eudicotyledons</taxon>
        <taxon>Gunneridae</taxon>
        <taxon>Pentapetalae</taxon>
        <taxon>asterids</taxon>
        <taxon>lamiids</taxon>
        <taxon>Lamiales</taxon>
        <taxon>Orobanchaceae</taxon>
        <taxon>Pedicularideae</taxon>
        <taxon>Castillejinae</taxon>
        <taxon>Castilleja</taxon>
    </lineage>
</organism>
<gene>
    <name evidence="1" type="ORF">CASFOL_028223</name>
</gene>
<keyword evidence="2" id="KW-1185">Reference proteome</keyword>
<proteinExistence type="predicted"/>
<dbReference type="Proteomes" id="UP001632038">
    <property type="component" value="Unassembled WGS sequence"/>
</dbReference>
<protein>
    <submittedName>
        <fullName evidence="1">Uncharacterized protein</fullName>
    </submittedName>
</protein>
<dbReference type="InterPro" id="IPR036291">
    <property type="entry name" value="NAD(P)-bd_dom_sf"/>
</dbReference>
<sequence>MCGNFPVNNAGTINKNNRIWEVPADEFDTVIDTNIKGTANVLRHLLV</sequence>
<comment type="caution">
    <text evidence="1">The sequence shown here is derived from an EMBL/GenBank/DDBJ whole genome shotgun (WGS) entry which is preliminary data.</text>
</comment>
<dbReference type="Gene3D" id="3.40.50.720">
    <property type="entry name" value="NAD(P)-binding Rossmann-like Domain"/>
    <property type="match status" value="1"/>
</dbReference>
<accession>A0ABD3CD71</accession>
<dbReference type="PANTHER" id="PTHR45267">
    <property type="match status" value="1"/>
</dbReference>
<dbReference type="InterPro" id="IPR053241">
    <property type="entry name" value="NADPH_pterin_aldehyde_rdct"/>
</dbReference>